<dbReference type="Pfam" id="PF21981">
    <property type="entry name" value="RecX_HTH3"/>
    <property type="match status" value="1"/>
</dbReference>
<dbReference type="HAMAP" id="MF_01114">
    <property type="entry name" value="RecX"/>
    <property type="match status" value="1"/>
</dbReference>
<dbReference type="InterPro" id="IPR053925">
    <property type="entry name" value="RecX_HTH_3rd"/>
</dbReference>
<feature type="compositionally biased region" description="Basic and acidic residues" evidence="6">
    <location>
        <begin position="42"/>
        <end position="52"/>
    </location>
</feature>
<sequence>MSQATPNKDKTLAVLREKMSQLEQSTTDISNFVDTPDTSFLEPDKGQKKSSDDSISQQAFISNADADDIAVAKKETYKQLRHKITRLLSKREHSVAEIIQKLSQQEFSTSDINTVLDKFVENGIQSDARFTFHFVRNCMMKGQGLSRVKQALKVHNIDSSMLHEALDELEIDWYSRAYEVKCKKFGEEVETDWQKKQKQMRFLQYRGFSQDQISFAITESPKDESYRS</sequence>
<dbReference type="InterPro" id="IPR053926">
    <property type="entry name" value="RecX_HTH_1st"/>
</dbReference>
<evidence type="ECO:0000259" key="7">
    <source>
        <dbReference type="Pfam" id="PF21981"/>
    </source>
</evidence>
<name>A0AA41X3F2_9ALTE</name>
<dbReference type="Pfam" id="PF21982">
    <property type="entry name" value="RecX_HTH1"/>
    <property type="match status" value="1"/>
</dbReference>
<keyword evidence="10" id="KW-1185">Reference proteome</keyword>
<keyword evidence="4 5" id="KW-0963">Cytoplasm</keyword>
<dbReference type="AlphaFoldDB" id="A0AA41X3F2"/>
<proteinExistence type="inferred from homology"/>
<feature type="domain" description="RecX first three-helical" evidence="8">
    <location>
        <begin position="86"/>
        <end position="118"/>
    </location>
</feature>
<accession>A0AA41X3F2</accession>
<comment type="subcellular location">
    <subcellularLocation>
        <location evidence="1 5">Cytoplasm</location>
    </subcellularLocation>
</comment>
<evidence type="ECO:0000256" key="5">
    <source>
        <dbReference type="HAMAP-Rule" id="MF_01114"/>
    </source>
</evidence>
<evidence type="ECO:0000256" key="3">
    <source>
        <dbReference type="ARBA" id="ARBA00018111"/>
    </source>
</evidence>
<evidence type="ECO:0000313" key="10">
    <source>
        <dbReference type="Proteomes" id="UP001165413"/>
    </source>
</evidence>
<comment type="function">
    <text evidence="5">Modulates RecA activity.</text>
</comment>
<reference evidence="9" key="1">
    <citation type="submission" date="2022-07" db="EMBL/GenBank/DDBJ databases">
        <title>Characterization of the Novel Bacterium Alteromonas immobilis LMIT006 and Alteromonas gregis LMIT007.</title>
        <authorList>
            <person name="Lin X."/>
        </authorList>
    </citation>
    <scope>NUCLEOTIDE SEQUENCE</scope>
    <source>
        <strain evidence="9">LMIT007</strain>
    </source>
</reference>
<comment type="caution">
    <text evidence="9">The sequence shown here is derived from an EMBL/GenBank/DDBJ whole genome shotgun (WGS) entry which is preliminary data.</text>
</comment>
<comment type="similarity">
    <text evidence="2 5">Belongs to the RecX family.</text>
</comment>
<evidence type="ECO:0000256" key="6">
    <source>
        <dbReference type="SAM" id="MobiDB-lite"/>
    </source>
</evidence>
<dbReference type="PANTHER" id="PTHR33602">
    <property type="entry name" value="REGULATORY PROTEIN RECX FAMILY PROTEIN"/>
    <property type="match status" value="1"/>
</dbReference>
<evidence type="ECO:0000313" key="9">
    <source>
        <dbReference type="EMBL" id="MCP3427859.1"/>
    </source>
</evidence>
<gene>
    <name evidence="5" type="primary">recX</name>
    <name evidence="9" type="ORF">NLF92_02745</name>
</gene>
<dbReference type="GO" id="GO:0005737">
    <property type="term" value="C:cytoplasm"/>
    <property type="evidence" value="ECO:0007669"/>
    <property type="project" value="UniProtKB-SubCell"/>
</dbReference>
<dbReference type="Proteomes" id="UP001165413">
    <property type="component" value="Unassembled WGS sequence"/>
</dbReference>
<organism evidence="9 10">
    <name type="scientific">Opacimonas viscosa</name>
    <dbReference type="NCBI Taxonomy" id="2961944"/>
    <lineage>
        <taxon>Bacteria</taxon>
        <taxon>Pseudomonadati</taxon>
        <taxon>Pseudomonadota</taxon>
        <taxon>Gammaproteobacteria</taxon>
        <taxon>Alteromonadales</taxon>
        <taxon>Alteromonadaceae</taxon>
        <taxon>Opacimonas</taxon>
    </lineage>
</organism>
<protein>
    <recommendedName>
        <fullName evidence="3 5">Regulatory protein RecX</fullName>
    </recommendedName>
</protein>
<evidence type="ECO:0000256" key="1">
    <source>
        <dbReference type="ARBA" id="ARBA00004496"/>
    </source>
</evidence>
<feature type="domain" description="RecX third three-helical" evidence="7">
    <location>
        <begin position="171"/>
        <end position="217"/>
    </location>
</feature>
<dbReference type="EMBL" id="JANATA010000002">
    <property type="protein sequence ID" value="MCP3427859.1"/>
    <property type="molecule type" value="Genomic_DNA"/>
</dbReference>
<evidence type="ECO:0000256" key="2">
    <source>
        <dbReference type="ARBA" id="ARBA00009695"/>
    </source>
</evidence>
<dbReference type="Gene3D" id="1.10.10.10">
    <property type="entry name" value="Winged helix-like DNA-binding domain superfamily/Winged helix DNA-binding domain"/>
    <property type="match status" value="3"/>
</dbReference>
<dbReference type="PANTHER" id="PTHR33602:SF1">
    <property type="entry name" value="REGULATORY PROTEIN RECX FAMILY PROTEIN"/>
    <property type="match status" value="1"/>
</dbReference>
<feature type="compositionally biased region" description="Polar residues" evidence="6">
    <location>
        <begin position="23"/>
        <end position="38"/>
    </location>
</feature>
<evidence type="ECO:0000256" key="4">
    <source>
        <dbReference type="ARBA" id="ARBA00022490"/>
    </source>
</evidence>
<feature type="region of interest" description="Disordered" evidence="6">
    <location>
        <begin position="23"/>
        <end position="55"/>
    </location>
</feature>
<dbReference type="InterPro" id="IPR003783">
    <property type="entry name" value="Regulatory_RecX"/>
</dbReference>
<evidence type="ECO:0000259" key="8">
    <source>
        <dbReference type="Pfam" id="PF21982"/>
    </source>
</evidence>
<dbReference type="RefSeq" id="WP_254098622.1">
    <property type="nucleotide sequence ID" value="NZ_JANATA010000002.1"/>
</dbReference>
<dbReference type="GO" id="GO:0006282">
    <property type="term" value="P:regulation of DNA repair"/>
    <property type="evidence" value="ECO:0007669"/>
    <property type="project" value="UniProtKB-UniRule"/>
</dbReference>
<dbReference type="InterPro" id="IPR036388">
    <property type="entry name" value="WH-like_DNA-bd_sf"/>
</dbReference>